<keyword evidence="2" id="KW-0732">Signal</keyword>
<keyword evidence="1" id="KW-0472">Membrane</keyword>
<name>A0AAI9VAD9_9PEZI</name>
<evidence type="ECO:0000313" key="3">
    <source>
        <dbReference type="EMBL" id="KAK1479917.1"/>
    </source>
</evidence>
<feature type="transmembrane region" description="Helical" evidence="1">
    <location>
        <begin position="263"/>
        <end position="286"/>
    </location>
</feature>
<feature type="signal peptide" evidence="2">
    <location>
        <begin position="1"/>
        <end position="20"/>
    </location>
</feature>
<proteinExistence type="predicted"/>
<feature type="transmembrane region" description="Helical" evidence="1">
    <location>
        <begin position="157"/>
        <end position="182"/>
    </location>
</feature>
<feature type="transmembrane region" description="Helical" evidence="1">
    <location>
        <begin position="233"/>
        <end position="251"/>
    </location>
</feature>
<reference evidence="3" key="1">
    <citation type="submission" date="2016-11" db="EMBL/GenBank/DDBJ databases">
        <title>The genome sequence of Colletotrichum cuscutae.</title>
        <authorList>
            <person name="Baroncelli R."/>
        </authorList>
    </citation>
    <scope>NUCLEOTIDE SEQUENCE</scope>
    <source>
        <strain evidence="3">IMI 304802</strain>
    </source>
</reference>
<dbReference type="AlphaFoldDB" id="A0AAI9VAD9"/>
<evidence type="ECO:0000256" key="2">
    <source>
        <dbReference type="SAM" id="SignalP"/>
    </source>
</evidence>
<dbReference type="EMBL" id="MPDP01000112">
    <property type="protein sequence ID" value="KAK1479917.1"/>
    <property type="molecule type" value="Genomic_DNA"/>
</dbReference>
<gene>
    <name evidence="3" type="ORF">CCUS01_00471</name>
</gene>
<feature type="chain" id="PRO_5042596340" description="Integral membrane protein" evidence="2">
    <location>
        <begin position="21"/>
        <end position="421"/>
    </location>
</feature>
<evidence type="ECO:0000313" key="4">
    <source>
        <dbReference type="Proteomes" id="UP001239213"/>
    </source>
</evidence>
<keyword evidence="1" id="KW-0812">Transmembrane</keyword>
<evidence type="ECO:0008006" key="5">
    <source>
        <dbReference type="Google" id="ProtNLM"/>
    </source>
</evidence>
<keyword evidence="4" id="KW-1185">Reference proteome</keyword>
<feature type="transmembrane region" description="Helical" evidence="1">
    <location>
        <begin position="298"/>
        <end position="320"/>
    </location>
</feature>
<evidence type="ECO:0000256" key="1">
    <source>
        <dbReference type="SAM" id="Phobius"/>
    </source>
</evidence>
<dbReference type="Proteomes" id="UP001239213">
    <property type="component" value="Unassembled WGS sequence"/>
</dbReference>
<keyword evidence="1" id="KW-1133">Transmembrane helix</keyword>
<accession>A0AAI9VAD9</accession>
<comment type="caution">
    <text evidence="3">The sequence shown here is derived from an EMBL/GenBank/DDBJ whole genome shotgun (WGS) entry which is preliminary data.</text>
</comment>
<organism evidence="3 4">
    <name type="scientific">Colletotrichum cuscutae</name>
    <dbReference type="NCBI Taxonomy" id="1209917"/>
    <lineage>
        <taxon>Eukaryota</taxon>
        <taxon>Fungi</taxon>
        <taxon>Dikarya</taxon>
        <taxon>Ascomycota</taxon>
        <taxon>Pezizomycotina</taxon>
        <taxon>Sordariomycetes</taxon>
        <taxon>Hypocreomycetidae</taxon>
        <taxon>Glomerellales</taxon>
        <taxon>Glomerellaceae</taxon>
        <taxon>Colletotrichum</taxon>
        <taxon>Colletotrichum acutatum species complex</taxon>
    </lineage>
</organism>
<protein>
    <recommendedName>
        <fullName evidence="5">Integral membrane protein</fullName>
    </recommendedName>
</protein>
<sequence length="421" mass="46899">MHPPSSLVLLFFLLVHIGAGQPQDDSQPFQPPPPADTSENHLSWQSAFWALLALVLNTATQPCGKICGFPSEWGFCLRWSPVVCVINSLEALSCLRLHRHDSKWTLVVAPHKYDPEIDISHSDVANLQRNTLIRIVAFILGPLLQATKLYACRGTFWVQFLAPIYLASFLCDELLLGLVWIAGPAESRNRVIGLVEAVTGSRIRPPVHFPLLRLGSGPAMDENDQLRDSRTNLRPALAIIASHLLLGWFLVETITGAYMTHFYAVIFSMLGTTFLGSIVSGIFCGLHSYKKHLSMPQVFLDVLYGVGNVIWPTGLVLAIGEKCQELAVIQGNGIIDFNAQGSARQWAWKSEWSCGLWRYPDGPGCTSQLAIDTGSQSPWTSFFHSGRVRMMWLHWPCLTLRMIRVVPTNRLGPMCWDEITP</sequence>